<reference evidence="2 3" key="1">
    <citation type="journal article" date="2012" name="J. Bacteriol.">
        <title>Complete genome sequence of Enterobacter aerogenes KCTC 2190.</title>
        <authorList>
            <person name="Shin S.H."/>
            <person name="Kim S."/>
            <person name="Kim J.Y."/>
            <person name="Lee S."/>
            <person name="Um Y."/>
            <person name="Oh M.K."/>
            <person name="Kim Y.R."/>
            <person name="Lee J."/>
            <person name="Yang K.S."/>
        </authorList>
    </citation>
    <scope>NUCLEOTIDE SEQUENCE [LARGE SCALE GENOMIC DNA]</scope>
    <source>
        <strain evidence="2 3">KCTC 2190</strain>
    </source>
</reference>
<evidence type="ECO:0000313" key="2">
    <source>
        <dbReference type="EMBL" id="AEG99347.1"/>
    </source>
</evidence>
<feature type="domain" description="Arc-like DNA binding" evidence="1">
    <location>
        <begin position="2"/>
        <end position="46"/>
    </location>
</feature>
<dbReference type="SUPFAM" id="SSF47598">
    <property type="entry name" value="Ribbon-helix-helix"/>
    <property type="match status" value="1"/>
</dbReference>
<dbReference type="HOGENOM" id="CLU_128804_0_0_6"/>
<dbReference type="Pfam" id="PF03869">
    <property type="entry name" value="Arc"/>
    <property type="match status" value="1"/>
</dbReference>
<evidence type="ECO:0000259" key="1">
    <source>
        <dbReference type="Pfam" id="PF03869"/>
    </source>
</evidence>
<dbReference type="GO" id="GO:0006355">
    <property type="term" value="P:regulation of DNA-templated transcription"/>
    <property type="evidence" value="ECO:0007669"/>
    <property type="project" value="InterPro"/>
</dbReference>
<dbReference type="Proteomes" id="UP000008881">
    <property type="component" value="Chromosome"/>
</dbReference>
<dbReference type="Gene3D" id="1.10.1220.10">
    <property type="entry name" value="Met repressor-like"/>
    <property type="match status" value="1"/>
</dbReference>
<sequence length="146" mass="16731">MSREDPQLRIRLPIELKERIEDAAKSNNRSMNAEIVKRLDTSFLSEIKDDEVISAHEAMKMAENAKEEISGIIFKRTFEEINKKARMGHKEFCIELNDLELEHLTLADFNASLEKTLTRLNELGYVVPEKSVDGGGFLVRIPDNKN</sequence>
<proteinExistence type="predicted"/>
<dbReference type="OrthoDB" id="8685865at2"/>
<dbReference type="AlphaFoldDB" id="A0A0H3FY70"/>
<dbReference type="InterPro" id="IPR005569">
    <property type="entry name" value="Arc_DNA-bd_dom"/>
</dbReference>
<dbReference type="GeneID" id="93312618"/>
<dbReference type="InterPro" id="IPR010985">
    <property type="entry name" value="Ribbon_hlx_hlx"/>
</dbReference>
<accession>A0A0H3FY70</accession>
<protein>
    <recommendedName>
        <fullName evidence="1">Arc-like DNA binding domain-containing protein</fullName>
    </recommendedName>
</protein>
<gene>
    <name evidence="2" type="ordered locus">EAE_22240</name>
</gene>
<dbReference type="GO" id="GO:0043565">
    <property type="term" value="F:sequence-specific DNA binding"/>
    <property type="evidence" value="ECO:0007669"/>
    <property type="project" value="UniProtKB-ARBA"/>
</dbReference>
<dbReference type="InterPro" id="IPR013321">
    <property type="entry name" value="Arc_rbn_hlx_hlx"/>
</dbReference>
<name>A0A0H3FY70_KLEAK</name>
<dbReference type="EMBL" id="CP002824">
    <property type="protein sequence ID" value="AEG99347.1"/>
    <property type="molecule type" value="Genomic_DNA"/>
</dbReference>
<organism evidence="2 3">
    <name type="scientific">Klebsiella aerogenes (strain ATCC 13048 / DSM 30053 / CCUG 1429 / JCM 1235 / KCTC 2190 / NBRC 13534 / NCIMB 10102 / NCTC 10006 / CDC 819-56)</name>
    <name type="common">Enterobacter aerogenes</name>
    <dbReference type="NCBI Taxonomy" id="1028307"/>
    <lineage>
        <taxon>Bacteria</taxon>
        <taxon>Pseudomonadati</taxon>
        <taxon>Pseudomonadota</taxon>
        <taxon>Gammaproteobacteria</taxon>
        <taxon>Enterobacterales</taxon>
        <taxon>Enterobacteriaceae</taxon>
        <taxon>Klebsiella/Raoultella group</taxon>
        <taxon>Klebsiella</taxon>
    </lineage>
</organism>
<dbReference type="KEGG" id="eae:EAE_22240"/>
<keyword evidence="3" id="KW-1185">Reference proteome</keyword>
<evidence type="ECO:0000313" key="3">
    <source>
        <dbReference type="Proteomes" id="UP000008881"/>
    </source>
</evidence>
<dbReference type="eggNOG" id="ENOG5031DR9">
    <property type="taxonomic scope" value="Bacteria"/>
</dbReference>
<dbReference type="RefSeq" id="WP_015705867.1">
    <property type="nucleotide sequence ID" value="NC_015663.1"/>
</dbReference>